<comment type="similarity">
    <text evidence="2">Belongs to the MCU (TC 1.A.77) family.</text>
</comment>
<keyword evidence="18" id="KW-1185">Reference proteome</keyword>
<keyword evidence="4" id="KW-0109">Calcium transport</keyword>
<dbReference type="InterPro" id="IPR006769">
    <property type="entry name" value="MCU_C"/>
</dbReference>
<dbReference type="EMBL" id="NWUJ01000004">
    <property type="protein sequence ID" value="PFH36065.1"/>
    <property type="molecule type" value="Genomic_DNA"/>
</dbReference>
<keyword evidence="7" id="KW-0999">Mitochondrion inner membrane</keyword>
<evidence type="ECO:0000256" key="15">
    <source>
        <dbReference type="SAM" id="MobiDB-lite"/>
    </source>
</evidence>
<feature type="region of interest" description="Disordered" evidence="15">
    <location>
        <begin position="36"/>
        <end position="72"/>
    </location>
</feature>
<dbReference type="GO" id="GO:1990246">
    <property type="term" value="C:uniplex complex"/>
    <property type="evidence" value="ECO:0007669"/>
    <property type="project" value="TreeGrafter"/>
</dbReference>
<comment type="subcellular location">
    <subcellularLocation>
        <location evidence="1">Mitochondrion inner membrane</location>
        <topology evidence="1">Multi-pass membrane protein</topology>
    </subcellularLocation>
</comment>
<keyword evidence="13" id="KW-0407">Ion channel</keyword>
<dbReference type="OrthoDB" id="294580at2759"/>
<keyword evidence="6" id="KW-0812">Transmembrane</keyword>
<evidence type="ECO:0000256" key="10">
    <source>
        <dbReference type="ARBA" id="ARBA00023065"/>
    </source>
</evidence>
<dbReference type="GO" id="GO:0036444">
    <property type="term" value="P:calcium import into the mitochondrion"/>
    <property type="evidence" value="ECO:0007669"/>
    <property type="project" value="TreeGrafter"/>
</dbReference>
<evidence type="ECO:0000313" key="17">
    <source>
        <dbReference type="EMBL" id="PFH36065.1"/>
    </source>
</evidence>
<evidence type="ECO:0000256" key="3">
    <source>
        <dbReference type="ARBA" id="ARBA00022448"/>
    </source>
</evidence>
<protein>
    <recommendedName>
        <fullName evidence="16">Calcium uniporter protein C-terminal domain-containing protein</fullName>
    </recommendedName>
</protein>
<evidence type="ECO:0000259" key="16">
    <source>
        <dbReference type="Pfam" id="PF04678"/>
    </source>
</evidence>
<evidence type="ECO:0000256" key="8">
    <source>
        <dbReference type="ARBA" id="ARBA00022837"/>
    </source>
</evidence>
<evidence type="ECO:0000256" key="4">
    <source>
        <dbReference type="ARBA" id="ARBA00022568"/>
    </source>
</evidence>
<evidence type="ECO:0000256" key="6">
    <source>
        <dbReference type="ARBA" id="ARBA00022692"/>
    </source>
</evidence>
<proteinExistence type="inferred from homology"/>
<dbReference type="GO" id="GO:0015292">
    <property type="term" value="F:uniporter activity"/>
    <property type="evidence" value="ECO:0007669"/>
    <property type="project" value="TreeGrafter"/>
</dbReference>
<keyword evidence="11" id="KW-0496">Mitochondrion</keyword>
<keyword evidence="12" id="KW-0472">Membrane</keyword>
<keyword evidence="3" id="KW-0813">Transport</keyword>
<keyword evidence="8" id="KW-0106">Calcium</keyword>
<reference evidence="17 18" key="1">
    <citation type="submission" date="2017-09" db="EMBL/GenBank/DDBJ databases">
        <title>Genome sequencing of Besnoitia besnoiti strain Bb-Ger1.</title>
        <authorList>
            <person name="Schares G."/>
            <person name="Venepally P."/>
            <person name="Lorenzi H.A."/>
        </authorList>
    </citation>
    <scope>NUCLEOTIDE SEQUENCE [LARGE SCALE GENOMIC DNA]</scope>
    <source>
        <strain evidence="17 18">Bb-Ger1</strain>
    </source>
</reference>
<dbReference type="Proteomes" id="UP000224006">
    <property type="component" value="Chromosome IV"/>
</dbReference>
<evidence type="ECO:0000256" key="2">
    <source>
        <dbReference type="ARBA" id="ARBA00005653"/>
    </source>
</evidence>
<keyword evidence="9" id="KW-1133">Transmembrane helix</keyword>
<dbReference type="KEGG" id="bbes:BESB_057160"/>
<feature type="region of interest" description="Disordered" evidence="15">
    <location>
        <begin position="542"/>
        <end position="599"/>
    </location>
</feature>
<feature type="region of interest" description="Disordered" evidence="15">
    <location>
        <begin position="187"/>
        <end position="227"/>
    </location>
</feature>
<keyword evidence="5" id="KW-0107">Calcium channel</keyword>
<evidence type="ECO:0000256" key="13">
    <source>
        <dbReference type="ARBA" id="ARBA00023303"/>
    </source>
</evidence>
<dbReference type="Pfam" id="PF04678">
    <property type="entry name" value="MCU"/>
    <property type="match status" value="1"/>
</dbReference>
<feature type="compositionally biased region" description="Low complexity" evidence="15">
    <location>
        <begin position="788"/>
        <end position="810"/>
    </location>
</feature>
<evidence type="ECO:0000256" key="1">
    <source>
        <dbReference type="ARBA" id="ARBA00004448"/>
    </source>
</evidence>
<feature type="compositionally biased region" description="Basic and acidic residues" evidence="15">
    <location>
        <begin position="813"/>
        <end position="831"/>
    </location>
</feature>
<evidence type="ECO:0000256" key="5">
    <source>
        <dbReference type="ARBA" id="ARBA00022673"/>
    </source>
</evidence>
<dbReference type="PANTHER" id="PTHR13462">
    <property type="entry name" value="CALCIUM UNIPORTER PROTEIN, MITOCHONDRIAL"/>
    <property type="match status" value="1"/>
</dbReference>
<dbReference type="GO" id="GO:0051560">
    <property type="term" value="P:mitochondrial calcium ion homeostasis"/>
    <property type="evidence" value="ECO:0007669"/>
    <property type="project" value="InterPro"/>
</dbReference>
<keyword evidence="10" id="KW-0406">Ion transport</keyword>
<evidence type="ECO:0000256" key="9">
    <source>
        <dbReference type="ARBA" id="ARBA00022989"/>
    </source>
</evidence>
<comment type="catalytic activity">
    <reaction evidence="14">
        <text>Ca(2+)(in) = Ca(2+)(out)</text>
        <dbReference type="Rhea" id="RHEA:29671"/>
        <dbReference type="ChEBI" id="CHEBI:29108"/>
    </reaction>
</comment>
<dbReference type="GeneID" id="40310645"/>
<dbReference type="GO" id="GO:0005262">
    <property type="term" value="F:calcium channel activity"/>
    <property type="evidence" value="ECO:0007669"/>
    <property type="project" value="UniProtKB-KW"/>
</dbReference>
<dbReference type="RefSeq" id="XP_029220074.1">
    <property type="nucleotide sequence ID" value="XM_029364151.1"/>
</dbReference>
<comment type="caution">
    <text evidence="17">The sequence shown here is derived from an EMBL/GenBank/DDBJ whole genome shotgun (WGS) entry which is preliminary data.</text>
</comment>
<dbReference type="PANTHER" id="PTHR13462:SF10">
    <property type="entry name" value="CALCIUM UNIPORTER PROTEIN, MITOCHONDRIAL"/>
    <property type="match status" value="1"/>
</dbReference>
<evidence type="ECO:0000256" key="11">
    <source>
        <dbReference type="ARBA" id="ARBA00023128"/>
    </source>
</evidence>
<dbReference type="AlphaFoldDB" id="A0A2A9MDJ2"/>
<organism evidence="17 18">
    <name type="scientific">Besnoitia besnoiti</name>
    <name type="common">Apicomplexan protozoan</name>
    <dbReference type="NCBI Taxonomy" id="94643"/>
    <lineage>
        <taxon>Eukaryota</taxon>
        <taxon>Sar</taxon>
        <taxon>Alveolata</taxon>
        <taxon>Apicomplexa</taxon>
        <taxon>Conoidasida</taxon>
        <taxon>Coccidia</taxon>
        <taxon>Eucoccidiorida</taxon>
        <taxon>Eimeriorina</taxon>
        <taxon>Sarcocystidae</taxon>
        <taxon>Besnoitia</taxon>
    </lineage>
</organism>
<dbReference type="STRING" id="94643.A0A2A9MDJ2"/>
<evidence type="ECO:0000256" key="14">
    <source>
        <dbReference type="ARBA" id="ARBA00036634"/>
    </source>
</evidence>
<dbReference type="InterPro" id="IPR039055">
    <property type="entry name" value="MCU_fam"/>
</dbReference>
<name>A0A2A9MDJ2_BESBE</name>
<evidence type="ECO:0000256" key="7">
    <source>
        <dbReference type="ARBA" id="ARBA00022792"/>
    </source>
</evidence>
<feature type="compositionally biased region" description="Low complexity" evidence="15">
    <location>
        <begin position="469"/>
        <end position="496"/>
    </location>
</feature>
<accession>A0A2A9MDJ2</accession>
<evidence type="ECO:0000256" key="12">
    <source>
        <dbReference type="ARBA" id="ARBA00023136"/>
    </source>
</evidence>
<feature type="compositionally biased region" description="Basic and acidic residues" evidence="15">
    <location>
        <begin position="573"/>
        <end position="599"/>
    </location>
</feature>
<dbReference type="VEuPathDB" id="ToxoDB:BESB_057160"/>
<feature type="region of interest" description="Disordered" evidence="15">
    <location>
        <begin position="779"/>
        <end position="831"/>
    </location>
</feature>
<evidence type="ECO:0000313" key="18">
    <source>
        <dbReference type="Proteomes" id="UP000224006"/>
    </source>
</evidence>
<feature type="region of interest" description="Disordered" evidence="15">
    <location>
        <begin position="469"/>
        <end position="505"/>
    </location>
</feature>
<sequence>MLPPSPIPSAAARSLLSAGGGPACLLFAAGAAGRRPLGAAPPGSVTPLRGRDRDRVREARRRRADCGVPSGVESPSAEPTCWFRGLRRLLAPSTSARPRADSAGLLGQVPSVLRSATRATAFSCFVPVSSSSPGFQRPFSPASTLGCDGSRLEDLGCGRSRFPSLRPSAGFSRPIFPSPLSPCGASRSAMTSAVPAPAAGLGSQRRADETRPHPPTPSAVSLLERRQEAQTVGSPACPFDVFIDVRKGPPPSFFSLSFGLYRSSDHAGARAFWGREPERISFLLRLPLGVGDRPMPPVDLEPSMSVSAFKNLLAEAVESSGGLQFVLVDGVRTLDGIEVADSAPLRELLLRGFSFSLLLPHIQSDGRPCSRSASHHASQSFSVALWSFPSSRSPLASPSSDALSPSKTVAALSADEASAGEQRAPSSVPLDTLLAGGQNAGPCALVFFRVWPLSLVDLMVRRAGSPGARGVAEAPALGAAGSSPPASSASASIGTPVSLSASSPADGAVKPTELLALFPVHADAMAASVLSASRAYLTRRAADRQAEGGRARAQSGVCRPERRGLEAGDEEDSAAKDSARRRRQECGGRTKLKAQHERDAERDAEIVQEALAFGVLCGKEQLLKKLLSLQETLDMRMSNQEKQKELKARLDRRAGSVRGAVAWSMCALLSAQASLVFYGTYFLYSWDIIEPLTYLLGAFDVCVAYAFHAATSSDYSPHTFVQSIVERRRRRAYRAANFDASAFYREAEQLQRLQDNIRQLQSAYTLYFGDGGCLAAPRPASMSTSRKTPSASVSFPSPTTSATPFSSFDDSSSENRDMEKTQRNKENCARL</sequence>
<feature type="domain" description="Calcium uniporter protein C-terminal" evidence="16">
    <location>
        <begin position="613"/>
        <end position="743"/>
    </location>
</feature>
<gene>
    <name evidence="17" type="ORF">BESB_057160</name>
</gene>